<evidence type="ECO:0008006" key="3">
    <source>
        <dbReference type="Google" id="ProtNLM"/>
    </source>
</evidence>
<dbReference type="OrthoDB" id="1097772at2"/>
<gene>
    <name evidence="1" type="ORF">SAMN04488104_10872</name>
</gene>
<dbReference type="EMBL" id="FNAC01000087">
    <property type="protein sequence ID" value="SDD86663.1"/>
    <property type="molecule type" value="Genomic_DNA"/>
</dbReference>
<protein>
    <recommendedName>
        <fullName evidence="3">DUF4304 domain-containing protein</fullName>
    </recommendedName>
</protein>
<dbReference type="Pfam" id="PF14137">
    <property type="entry name" value="DUF4304"/>
    <property type="match status" value="1"/>
</dbReference>
<sequence length="260" mass="30579">MGLFSKLFGIKPAQKTATENKFQTDNSSMETVDLKNHFDQICKETIIPFFKENGFKKKTLHFARQTNDITQCFNVQKSQWNSYSNSITFTFNFGFYNSDISSIIADKEVQNEFPKTYDCFIQNRLGTFSHKRDHWYTIARNIDPSKTAEQIKTDLETYLKPIFENYTTLEKLKQFIDKDEKYISPTLSPYYLIAFYMLTDQKEKGRKTILEHYQNALKPQTVTDTVVLPDGTRKEKVTSHINQHYIDSIKKLADRYEVKL</sequence>
<dbReference type="RefSeq" id="WP_087941492.1">
    <property type="nucleotide sequence ID" value="NZ_FNAC01000087.1"/>
</dbReference>
<name>A0A1G6Y9K1_9BACT</name>
<dbReference type="Proteomes" id="UP000199060">
    <property type="component" value="Unassembled WGS sequence"/>
</dbReference>
<evidence type="ECO:0000313" key="1">
    <source>
        <dbReference type="EMBL" id="SDD86663.1"/>
    </source>
</evidence>
<reference evidence="2" key="1">
    <citation type="submission" date="2016-10" db="EMBL/GenBank/DDBJ databases">
        <authorList>
            <person name="Varghese N."/>
            <person name="Submissions S."/>
        </authorList>
    </citation>
    <scope>NUCLEOTIDE SEQUENCE [LARGE SCALE GENOMIC DNA]</scope>
    <source>
        <strain evidence="2">DSM 23095</strain>
    </source>
</reference>
<evidence type="ECO:0000313" key="2">
    <source>
        <dbReference type="Proteomes" id="UP000199060"/>
    </source>
</evidence>
<dbReference type="InterPro" id="IPR025412">
    <property type="entry name" value="DUF4304"/>
</dbReference>
<accession>A0A1G6Y9K1</accession>
<proteinExistence type="predicted"/>
<organism evidence="1 2">
    <name type="scientific">Algoriphagus faecimaris</name>
    <dbReference type="NCBI Taxonomy" id="686796"/>
    <lineage>
        <taxon>Bacteria</taxon>
        <taxon>Pseudomonadati</taxon>
        <taxon>Bacteroidota</taxon>
        <taxon>Cytophagia</taxon>
        <taxon>Cytophagales</taxon>
        <taxon>Cyclobacteriaceae</taxon>
        <taxon>Algoriphagus</taxon>
    </lineage>
</organism>
<dbReference type="STRING" id="686796.SAMN04488104_10872"/>
<dbReference type="AlphaFoldDB" id="A0A1G6Y9K1"/>
<keyword evidence="2" id="KW-1185">Reference proteome</keyword>